<evidence type="ECO:0000313" key="2">
    <source>
        <dbReference type="EMBL" id="KAJ1106856.1"/>
    </source>
</evidence>
<proteinExistence type="predicted"/>
<dbReference type="AlphaFoldDB" id="A0AAV7MU14"/>
<dbReference type="InterPro" id="IPR005162">
    <property type="entry name" value="Retrotrans_gag_dom"/>
</dbReference>
<evidence type="ECO:0000313" key="3">
    <source>
        <dbReference type="Proteomes" id="UP001066276"/>
    </source>
</evidence>
<protein>
    <recommendedName>
        <fullName evidence="1">Retrotransposon gag domain-containing protein</fullName>
    </recommendedName>
</protein>
<dbReference type="Pfam" id="PF03732">
    <property type="entry name" value="Retrotrans_gag"/>
    <property type="match status" value="1"/>
</dbReference>
<sequence>MVSALLPFNKLVDPATESPHWKIWVGRLESYFVATRENYGAVKQSLLLHFGGDEIYKLFRHIPNTRAVDDYDAAVRALNMHFDPQQNPDFERLKLRQAHQRERESIDQLYARFRELVRTCTEVDQPKEIWSRITKGCSNKSIRGLILRQPNISLDDILIMVRSHYLSAAEQTKWT</sequence>
<organism evidence="2 3">
    <name type="scientific">Pleurodeles waltl</name>
    <name type="common">Iberian ribbed newt</name>
    <dbReference type="NCBI Taxonomy" id="8319"/>
    <lineage>
        <taxon>Eukaryota</taxon>
        <taxon>Metazoa</taxon>
        <taxon>Chordata</taxon>
        <taxon>Craniata</taxon>
        <taxon>Vertebrata</taxon>
        <taxon>Euteleostomi</taxon>
        <taxon>Amphibia</taxon>
        <taxon>Batrachia</taxon>
        <taxon>Caudata</taxon>
        <taxon>Salamandroidea</taxon>
        <taxon>Salamandridae</taxon>
        <taxon>Pleurodelinae</taxon>
        <taxon>Pleurodeles</taxon>
    </lineage>
</organism>
<dbReference type="PANTHER" id="PTHR33198:SF20">
    <property type="entry name" value="RETROTRANSPOSON GAG DOMAIN-CONTAINING PROTEIN"/>
    <property type="match status" value="1"/>
</dbReference>
<comment type="caution">
    <text evidence="2">The sequence shown here is derived from an EMBL/GenBank/DDBJ whole genome shotgun (WGS) entry which is preliminary data.</text>
</comment>
<gene>
    <name evidence="2" type="ORF">NDU88_004254</name>
</gene>
<feature type="domain" description="Retrotransposon gag" evidence="1">
    <location>
        <begin position="64"/>
        <end position="136"/>
    </location>
</feature>
<reference evidence="2" key="1">
    <citation type="journal article" date="2022" name="bioRxiv">
        <title>Sequencing and chromosome-scale assembly of the giantPleurodeles waltlgenome.</title>
        <authorList>
            <person name="Brown T."/>
            <person name="Elewa A."/>
            <person name="Iarovenko S."/>
            <person name="Subramanian E."/>
            <person name="Araus A.J."/>
            <person name="Petzold A."/>
            <person name="Susuki M."/>
            <person name="Suzuki K.-i.T."/>
            <person name="Hayashi T."/>
            <person name="Toyoda A."/>
            <person name="Oliveira C."/>
            <person name="Osipova E."/>
            <person name="Leigh N.D."/>
            <person name="Simon A."/>
            <person name="Yun M.H."/>
        </authorList>
    </citation>
    <scope>NUCLEOTIDE SEQUENCE</scope>
    <source>
        <strain evidence="2">20211129_DDA</strain>
        <tissue evidence="2">Liver</tissue>
    </source>
</reference>
<dbReference type="EMBL" id="JANPWB010000013">
    <property type="protein sequence ID" value="KAJ1106856.1"/>
    <property type="molecule type" value="Genomic_DNA"/>
</dbReference>
<name>A0AAV7MU14_PLEWA</name>
<keyword evidence="3" id="KW-1185">Reference proteome</keyword>
<dbReference type="Proteomes" id="UP001066276">
    <property type="component" value="Chromosome 9"/>
</dbReference>
<dbReference type="PANTHER" id="PTHR33198">
    <property type="entry name" value="ANK_REP_REGION DOMAIN-CONTAINING PROTEIN-RELATED"/>
    <property type="match status" value="1"/>
</dbReference>
<evidence type="ECO:0000259" key="1">
    <source>
        <dbReference type="Pfam" id="PF03732"/>
    </source>
</evidence>
<accession>A0AAV7MU14</accession>